<feature type="non-terminal residue" evidence="1">
    <location>
        <position position="281"/>
    </location>
</feature>
<reference evidence="1" key="1">
    <citation type="submission" date="2018-05" db="EMBL/GenBank/DDBJ databases">
        <authorList>
            <person name="Lanie J.A."/>
            <person name="Ng W.-L."/>
            <person name="Kazmierczak K.M."/>
            <person name="Andrzejewski T.M."/>
            <person name="Davidsen T.M."/>
            <person name="Wayne K.J."/>
            <person name="Tettelin H."/>
            <person name="Glass J.I."/>
            <person name="Rusch D."/>
            <person name="Podicherti R."/>
            <person name="Tsui H.-C.T."/>
            <person name="Winkler M.E."/>
        </authorList>
    </citation>
    <scope>NUCLEOTIDE SEQUENCE</scope>
</reference>
<dbReference type="AlphaFoldDB" id="A0A382QZB3"/>
<protein>
    <submittedName>
        <fullName evidence="1">Uncharacterized protein</fullName>
    </submittedName>
</protein>
<dbReference type="EMBL" id="UINC01117625">
    <property type="protein sequence ID" value="SVC90178.1"/>
    <property type="molecule type" value="Genomic_DNA"/>
</dbReference>
<sequence length="281" mass="32175">MNKYSPLLFVMIFSFLFGDANVQIRLQNGQIVQGEFVGTYMNHVHILVEEKIIYYACDDITSITYSAILRFDYDCSINTVTADILFPPQLDPMTGEMTQMLPDVFNPDIPKPAVKVEVGGVSTEQDFVVIDGVKYVRELIKDQNYPDTLASHPKVNSDLKNISIKHLTKEQKKKYNQNRIRIRKKNFDWYAYIQKGFFSSQRLNKTDFFIYTGYPDKAEIAEHNTQLYVKNYWLGGGLTYLLGIGAISVGLEGAGFAIMFGGWGYFFYDYNEKKLEGASLK</sequence>
<name>A0A382QZB3_9ZZZZ</name>
<organism evidence="1">
    <name type="scientific">marine metagenome</name>
    <dbReference type="NCBI Taxonomy" id="408172"/>
    <lineage>
        <taxon>unclassified sequences</taxon>
        <taxon>metagenomes</taxon>
        <taxon>ecological metagenomes</taxon>
    </lineage>
</organism>
<evidence type="ECO:0000313" key="1">
    <source>
        <dbReference type="EMBL" id="SVC90178.1"/>
    </source>
</evidence>
<gene>
    <name evidence="1" type="ORF">METZ01_LOCUS343032</name>
</gene>
<proteinExistence type="predicted"/>
<accession>A0A382QZB3</accession>